<keyword evidence="3" id="KW-0813">Transport</keyword>
<dbReference type="SUPFAM" id="SSF111369">
    <property type="entry name" value="HlyD-like secretion proteins"/>
    <property type="match status" value="1"/>
</dbReference>
<evidence type="ECO:0000256" key="2">
    <source>
        <dbReference type="ARBA" id="ARBA00009477"/>
    </source>
</evidence>
<evidence type="ECO:0000313" key="9">
    <source>
        <dbReference type="EMBL" id="QBK29762.1"/>
    </source>
</evidence>
<evidence type="ECO:0000256" key="4">
    <source>
        <dbReference type="SAM" id="Coils"/>
    </source>
</evidence>
<dbReference type="RefSeq" id="WP_131615477.1">
    <property type="nucleotide sequence ID" value="NZ_CP036532.1"/>
</dbReference>
<dbReference type="NCBIfam" id="TIGR01730">
    <property type="entry name" value="RND_mfp"/>
    <property type="match status" value="1"/>
</dbReference>
<dbReference type="AlphaFoldDB" id="A0A4P6UXJ3"/>
<dbReference type="Gene3D" id="1.10.287.470">
    <property type="entry name" value="Helix hairpin bin"/>
    <property type="match status" value="1"/>
</dbReference>
<proteinExistence type="inferred from homology"/>
<dbReference type="Pfam" id="PF25954">
    <property type="entry name" value="Beta-barrel_RND_2"/>
    <property type="match status" value="1"/>
</dbReference>
<name>A0A4P6UXJ3_9HYPH</name>
<dbReference type="InterPro" id="IPR058627">
    <property type="entry name" value="MdtA-like_C"/>
</dbReference>
<dbReference type="Proteomes" id="UP000293719">
    <property type="component" value="Chromosome"/>
</dbReference>
<protein>
    <submittedName>
        <fullName evidence="9">Efflux RND transporter periplasmic adaptor subunit</fullName>
    </submittedName>
</protein>
<dbReference type="Gene3D" id="2.40.50.100">
    <property type="match status" value="1"/>
</dbReference>
<keyword evidence="10" id="KW-1185">Reference proteome</keyword>
<feature type="domain" description="Multidrug resistance protein MdtA-like barrel-sandwich hybrid" evidence="6">
    <location>
        <begin position="91"/>
        <end position="217"/>
    </location>
</feature>
<reference evidence="9 10" key="1">
    <citation type="journal article" date="2017" name="Int. J. Syst. Evol. Microbiol.">
        <title>Roseitalea porphyridii gen. nov., sp. nov., isolated from a red alga, and reclassification of Hoeflea suaedae Chung et al. 2013 as Pseudohoeflea suaedae gen. nov., comb. nov.</title>
        <authorList>
            <person name="Hyeon J.W."/>
            <person name="Jeong S.E."/>
            <person name="Baek K."/>
            <person name="Jeon C.O."/>
        </authorList>
    </citation>
    <scope>NUCLEOTIDE SEQUENCE [LARGE SCALE GENOMIC DNA]</scope>
    <source>
        <strain evidence="9 10">MA7-20</strain>
    </source>
</reference>
<feature type="coiled-coil region" evidence="4">
    <location>
        <begin position="131"/>
        <end position="182"/>
    </location>
</feature>
<accession>A0A4P6UXJ3</accession>
<dbReference type="GO" id="GO:1990281">
    <property type="term" value="C:efflux pump complex"/>
    <property type="evidence" value="ECO:0007669"/>
    <property type="project" value="TreeGrafter"/>
</dbReference>
<evidence type="ECO:0000259" key="8">
    <source>
        <dbReference type="Pfam" id="PF25967"/>
    </source>
</evidence>
<dbReference type="Gene3D" id="2.40.420.20">
    <property type="match status" value="1"/>
</dbReference>
<comment type="similarity">
    <text evidence="2">Belongs to the membrane fusion protein (MFP) (TC 8.A.1) family.</text>
</comment>
<dbReference type="InterPro" id="IPR058792">
    <property type="entry name" value="Beta-barrel_RND_2"/>
</dbReference>
<feature type="domain" description="CusB-like beta-barrel" evidence="7">
    <location>
        <begin position="224"/>
        <end position="296"/>
    </location>
</feature>
<dbReference type="InterPro" id="IPR058625">
    <property type="entry name" value="MdtA-like_BSH"/>
</dbReference>
<dbReference type="Pfam" id="PF25967">
    <property type="entry name" value="RND-MFP_C"/>
    <property type="match status" value="1"/>
</dbReference>
<gene>
    <name evidence="9" type="ORF">E0E05_03585</name>
</gene>
<organism evidence="9 10">
    <name type="scientific">Roseitalea porphyridii</name>
    <dbReference type="NCBI Taxonomy" id="1852022"/>
    <lineage>
        <taxon>Bacteria</taxon>
        <taxon>Pseudomonadati</taxon>
        <taxon>Pseudomonadota</taxon>
        <taxon>Alphaproteobacteria</taxon>
        <taxon>Hyphomicrobiales</taxon>
        <taxon>Ahrensiaceae</taxon>
        <taxon>Roseitalea</taxon>
    </lineage>
</organism>
<evidence type="ECO:0000256" key="1">
    <source>
        <dbReference type="ARBA" id="ARBA00004196"/>
    </source>
</evidence>
<evidence type="ECO:0000313" key="10">
    <source>
        <dbReference type="Proteomes" id="UP000293719"/>
    </source>
</evidence>
<dbReference type="KEGG" id="rpod:E0E05_03585"/>
<dbReference type="FunFam" id="2.40.30.170:FF:000010">
    <property type="entry name" value="Efflux RND transporter periplasmic adaptor subunit"/>
    <property type="match status" value="1"/>
</dbReference>
<evidence type="ECO:0000256" key="5">
    <source>
        <dbReference type="SAM" id="MobiDB-lite"/>
    </source>
</evidence>
<keyword evidence="4" id="KW-0175">Coiled coil</keyword>
<feature type="region of interest" description="Disordered" evidence="5">
    <location>
        <begin position="364"/>
        <end position="386"/>
    </location>
</feature>
<dbReference type="GeneID" id="90766368"/>
<feature type="domain" description="Multidrug resistance protein MdtA-like C-terminal permuted SH3" evidence="8">
    <location>
        <begin position="309"/>
        <end position="360"/>
    </location>
</feature>
<dbReference type="OrthoDB" id="9806939at2"/>
<dbReference type="InterPro" id="IPR006143">
    <property type="entry name" value="RND_pump_MFP"/>
</dbReference>
<dbReference type="EMBL" id="CP036532">
    <property type="protein sequence ID" value="QBK29762.1"/>
    <property type="molecule type" value="Genomic_DNA"/>
</dbReference>
<dbReference type="GO" id="GO:0015562">
    <property type="term" value="F:efflux transmembrane transporter activity"/>
    <property type="evidence" value="ECO:0007669"/>
    <property type="project" value="TreeGrafter"/>
</dbReference>
<dbReference type="Pfam" id="PF25917">
    <property type="entry name" value="BSH_RND"/>
    <property type="match status" value="1"/>
</dbReference>
<evidence type="ECO:0000259" key="6">
    <source>
        <dbReference type="Pfam" id="PF25917"/>
    </source>
</evidence>
<sequence length="386" mass="40956">MKLLSQVLLSLGLVAVALYVWITQVPSAAGYLERFGLAERLGLEAAEPATQTAGRGGWGGGGPTSVVVAPVAEGKIDDRLEAIGDGRALHTVTLRSDVTGVIVEIAVMGGSFVEQGDVVLRLDDQARQIAVERARLNLQSATEDAERLSRLSDSGAVTEVSLREARLAVQTAELALREAEYELAQRTLRAPLSGWMGVLDLAVGDRLNSQDVVATITDRSKILIDFQVPERAVAFIDDGMPITVRPLSLPGVELQGTVRAIDNIVDRESRTLRVQGEVDNSGDRLRAGMAFTVTMSFPGESLPSVDPLAVQWSDEGSFVWAVREGKAVRVPVTIRQRNADSVIVAADLSPGELVVTEGVQNLRPGAEVDVPDGPVAESGGTVPSQG</sequence>
<evidence type="ECO:0000259" key="7">
    <source>
        <dbReference type="Pfam" id="PF25954"/>
    </source>
</evidence>
<dbReference type="PANTHER" id="PTHR30469:SF36">
    <property type="entry name" value="BLL3903 PROTEIN"/>
    <property type="match status" value="1"/>
</dbReference>
<dbReference type="PANTHER" id="PTHR30469">
    <property type="entry name" value="MULTIDRUG RESISTANCE PROTEIN MDTA"/>
    <property type="match status" value="1"/>
</dbReference>
<comment type="subcellular location">
    <subcellularLocation>
        <location evidence="1">Cell envelope</location>
    </subcellularLocation>
</comment>
<evidence type="ECO:0000256" key="3">
    <source>
        <dbReference type="ARBA" id="ARBA00022448"/>
    </source>
</evidence>
<dbReference type="Gene3D" id="2.40.30.170">
    <property type="match status" value="1"/>
</dbReference>